<dbReference type="Pfam" id="PF20684">
    <property type="entry name" value="Fung_rhodopsin"/>
    <property type="match status" value="1"/>
</dbReference>
<feature type="transmembrane region" description="Helical" evidence="7">
    <location>
        <begin position="232"/>
        <end position="253"/>
    </location>
</feature>
<dbReference type="InterPro" id="IPR049326">
    <property type="entry name" value="Rhodopsin_dom_fungi"/>
</dbReference>
<keyword evidence="3 7" id="KW-1133">Transmembrane helix</keyword>
<evidence type="ECO:0000256" key="4">
    <source>
        <dbReference type="ARBA" id="ARBA00023136"/>
    </source>
</evidence>
<dbReference type="GeneID" id="70131047"/>
<dbReference type="Proteomes" id="UP000758603">
    <property type="component" value="Unassembled WGS sequence"/>
</dbReference>
<comment type="subcellular location">
    <subcellularLocation>
        <location evidence="1">Membrane</location>
        <topology evidence="1">Multi-pass membrane protein</topology>
    </subcellularLocation>
</comment>
<organism evidence="9 10">
    <name type="scientific">Truncatella angustata</name>
    <dbReference type="NCBI Taxonomy" id="152316"/>
    <lineage>
        <taxon>Eukaryota</taxon>
        <taxon>Fungi</taxon>
        <taxon>Dikarya</taxon>
        <taxon>Ascomycota</taxon>
        <taxon>Pezizomycotina</taxon>
        <taxon>Sordariomycetes</taxon>
        <taxon>Xylariomycetidae</taxon>
        <taxon>Amphisphaeriales</taxon>
        <taxon>Sporocadaceae</taxon>
        <taxon>Truncatella</taxon>
    </lineage>
</organism>
<feature type="domain" description="Rhodopsin" evidence="8">
    <location>
        <begin position="90"/>
        <end position="330"/>
    </location>
</feature>
<evidence type="ECO:0000256" key="6">
    <source>
        <dbReference type="SAM" id="MobiDB-lite"/>
    </source>
</evidence>
<keyword evidence="2 7" id="KW-0812">Transmembrane</keyword>
<sequence length="418" mass="45503">MLEGVACKHCIPLFGYVKVPPFSFISCLLPLNGRHFWLFVQTLSVMDVDPLILAVFGPPPDGINLNENQRFGHDVSVVVLLVIATVGVALRLAARIVQKSGLKADDYAIIVALMLGFGTGGLSIAGGNFAAGRHIWATKMDDFVTMMKILYSYTYIYAAAVATTKVSILLFYRRIFGFEGKVWRISLTTGAVFTASYPLIIWLTMASCCKPVSHFWSRFVGSSGTCIDINTFFLALGIINMLIDIIVLVIPIPKILALNMTPNKKLGICGIFLLGSFVCVASLVRITALADFMKAVDVTWHMGPVFIWSSVEPSIGILSACLPSLKPLWRHIRAKVTSYHSSNSQGGPKSSSIQSAGRVPFGQKSTRSRGFMKMRLTREEDEISLTNVAVGGPAGQGVAQNGIFVHSNFEQRSTPRTG</sequence>
<dbReference type="OrthoDB" id="5429740at2759"/>
<evidence type="ECO:0000313" key="9">
    <source>
        <dbReference type="EMBL" id="KAH6657797.1"/>
    </source>
</evidence>
<dbReference type="PANTHER" id="PTHR33048:SF163">
    <property type="entry name" value="INTEGRAL MEMBRANE PROTEIN (AFU_ORTHOLOGUE AFUA_8G05510)"/>
    <property type="match status" value="1"/>
</dbReference>
<keyword evidence="10" id="KW-1185">Reference proteome</keyword>
<evidence type="ECO:0000256" key="7">
    <source>
        <dbReference type="SAM" id="Phobius"/>
    </source>
</evidence>
<comment type="similarity">
    <text evidence="5">Belongs to the SAT4 family.</text>
</comment>
<feature type="transmembrane region" description="Helical" evidence="7">
    <location>
        <begin position="106"/>
        <end position="130"/>
    </location>
</feature>
<dbReference type="RefSeq" id="XP_045962031.1">
    <property type="nucleotide sequence ID" value="XM_046102155.1"/>
</dbReference>
<keyword evidence="4 7" id="KW-0472">Membrane</keyword>
<accession>A0A9P9A002</accession>
<evidence type="ECO:0000259" key="8">
    <source>
        <dbReference type="Pfam" id="PF20684"/>
    </source>
</evidence>
<feature type="transmembrane region" description="Helical" evidence="7">
    <location>
        <begin position="265"/>
        <end position="286"/>
    </location>
</feature>
<proteinExistence type="inferred from homology"/>
<dbReference type="PANTHER" id="PTHR33048">
    <property type="entry name" value="PTH11-LIKE INTEGRAL MEMBRANE PROTEIN (AFU_ORTHOLOGUE AFUA_5G11245)"/>
    <property type="match status" value="1"/>
</dbReference>
<dbReference type="EMBL" id="JAGPXC010000002">
    <property type="protein sequence ID" value="KAH6657797.1"/>
    <property type="molecule type" value="Genomic_DNA"/>
</dbReference>
<feature type="region of interest" description="Disordered" evidence="6">
    <location>
        <begin position="339"/>
        <end position="366"/>
    </location>
</feature>
<feature type="transmembrane region" description="Helical" evidence="7">
    <location>
        <begin position="36"/>
        <end position="56"/>
    </location>
</feature>
<feature type="transmembrane region" description="Helical" evidence="7">
    <location>
        <begin position="306"/>
        <end position="325"/>
    </location>
</feature>
<evidence type="ECO:0000256" key="5">
    <source>
        <dbReference type="ARBA" id="ARBA00038359"/>
    </source>
</evidence>
<comment type="caution">
    <text evidence="9">The sequence shown here is derived from an EMBL/GenBank/DDBJ whole genome shotgun (WGS) entry which is preliminary data.</text>
</comment>
<feature type="compositionally biased region" description="Low complexity" evidence="6">
    <location>
        <begin position="341"/>
        <end position="352"/>
    </location>
</feature>
<dbReference type="GO" id="GO:0016020">
    <property type="term" value="C:membrane"/>
    <property type="evidence" value="ECO:0007669"/>
    <property type="project" value="UniProtKB-SubCell"/>
</dbReference>
<protein>
    <recommendedName>
        <fullName evidence="8">Rhodopsin domain-containing protein</fullName>
    </recommendedName>
</protein>
<feature type="transmembrane region" description="Helical" evidence="7">
    <location>
        <begin position="150"/>
        <end position="172"/>
    </location>
</feature>
<evidence type="ECO:0000256" key="3">
    <source>
        <dbReference type="ARBA" id="ARBA00022989"/>
    </source>
</evidence>
<reference evidence="9" key="1">
    <citation type="journal article" date="2021" name="Nat. Commun.">
        <title>Genetic determinants of endophytism in the Arabidopsis root mycobiome.</title>
        <authorList>
            <person name="Mesny F."/>
            <person name="Miyauchi S."/>
            <person name="Thiergart T."/>
            <person name="Pickel B."/>
            <person name="Atanasova L."/>
            <person name="Karlsson M."/>
            <person name="Huettel B."/>
            <person name="Barry K.W."/>
            <person name="Haridas S."/>
            <person name="Chen C."/>
            <person name="Bauer D."/>
            <person name="Andreopoulos W."/>
            <person name="Pangilinan J."/>
            <person name="LaButti K."/>
            <person name="Riley R."/>
            <person name="Lipzen A."/>
            <person name="Clum A."/>
            <person name="Drula E."/>
            <person name="Henrissat B."/>
            <person name="Kohler A."/>
            <person name="Grigoriev I.V."/>
            <person name="Martin F.M."/>
            <person name="Hacquard S."/>
        </authorList>
    </citation>
    <scope>NUCLEOTIDE SEQUENCE</scope>
    <source>
        <strain evidence="9">MPI-SDFR-AT-0073</strain>
    </source>
</reference>
<evidence type="ECO:0000313" key="10">
    <source>
        <dbReference type="Proteomes" id="UP000758603"/>
    </source>
</evidence>
<dbReference type="InterPro" id="IPR052337">
    <property type="entry name" value="SAT4-like"/>
</dbReference>
<evidence type="ECO:0000256" key="1">
    <source>
        <dbReference type="ARBA" id="ARBA00004141"/>
    </source>
</evidence>
<evidence type="ECO:0000256" key="2">
    <source>
        <dbReference type="ARBA" id="ARBA00022692"/>
    </source>
</evidence>
<name>A0A9P9A002_9PEZI</name>
<gene>
    <name evidence="9" type="ORF">BKA67DRAFT_556406</name>
</gene>
<feature type="transmembrane region" description="Helical" evidence="7">
    <location>
        <begin position="184"/>
        <end position="205"/>
    </location>
</feature>
<feature type="transmembrane region" description="Helical" evidence="7">
    <location>
        <begin position="76"/>
        <end position="94"/>
    </location>
</feature>
<dbReference type="AlphaFoldDB" id="A0A9P9A002"/>